<evidence type="ECO:0000256" key="4">
    <source>
        <dbReference type="ARBA" id="ARBA00022989"/>
    </source>
</evidence>
<name>A0ABR0EFG0_ZASCE</name>
<organism evidence="7 8">
    <name type="scientific">Zasmidium cellare</name>
    <name type="common">Wine cellar mold</name>
    <name type="synonym">Racodium cellare</name>
    <dbReference type="NCBI Taxonomy" id="395010"/>
    <lineage>
        <taxon>Eukaryota</taxon>
        <taxon>Fungi</taxon>
        <taxon>Dikarya</taxon>
        <taxon>Ascomycota</taxon>
        <taxon>Pezizomycotina</taxon>
        <taxon>Dothideomycetes</taxon>
        <taxon>Dothideomycetidae</taxon>
        <taxon>Mycosphaerellales</taxon>
        <taxon>Mycosphaerellaceae</taxon>
        <taxon>Zasmidium</taxon>
    </lineage>
</organism>
<evidence type="ECO:0000256" key="2">
    <source>
        <dbReference type="ARBA" id="ARBA00022448"/>
    </source>
</evidence>
<dbReference type="EMBL" id="JAXOVC010000006">
    <property type="protein sequence ID" value="KAK4500252.1"/>
    <property type="molecule type" value="Genomic_DNA"/>
</dbReference>
<evidence type="ECO:0000256" key="6">
    <source>
        <dbReference type="SAM" id="Phobius"/>
    </source>
</evidence>
<protein>
    <recommendedName>
        <fullName evidence="9">Amino acid permease</fullName>
    </recommendedName>
</protein>
<evidence type="ECO:0000256" key="1">
    <source>
        <dbReference type="ARBA" id="ARBA00004141"/>
    </source>
</evidence>
<evidence type="ECO:0000256" key="5">
    <source>
        <dbReference type="ARBA" id="ARBA00023136"/>
    </source>
</evidence>
<feature type="transmembrane region" description="Helical" evidence="6">
    <location>
        <begin position="81"/>
        <end position="100"/>
    </location>
</feature>
<keyword evidence="3 6" id="KW-0812">Transmembrane</keyword>
<keyword evidence="5 6" id="KW-0472">Membrane</keyword>
<proteinExistence type="predicted"/>
<evidence type="ECO:0000313" key="8">
    <source>
        <dbReference type="Proteomes" id="UP001305779"/>
    </source>
</evidence>
<gene>
    <name evidence="7" type="ORF">PRZ48_008441</name>
</gene>
<keyword evidence="4 6" id="KW-1133">Transmembrane helix</keyword>
<comment type="caution">
    <text evidence="7">The sequence shown here is derived from an EMBL/GenBank/DDBJ whole genome shotgun (WGS) entry which is preliminary data.</text>
</comment>
<reference evidence="7 8" key="1">
    <citation type="journal article" date="2023" name="G3 (Bethesda)">
        <title>A chromosome-level genome assembly of Zasmidium syzygii isolated from banana leaves.</title>
        <authorList>
            <person name="van Westerhoven A.C."/>
            <person name="Mehrabi R."/>
            <person name="Talebi R."/>
            <person name="Steentjes M.B.F."/>
            <person name="Corcolon B."/>
            <person name="Chong P.A."/>
            <person name="Kema G.H.J."/>
            <person name="Seidl M.F."/>
        </authorList>
    </citation>
    <scope>NUCLEOTIDE SEQUENCE [LARGE SCALE GENOMIC DNA]</scope>
    <source>
        <strain evidence="7 8">P124</strain>
    </source>
</reference>
<feature type="transmembrane region" description="Helical" evidence="6">
    <location>
        <begin position="47"/>
        <end position="74"/>
    </location>
</feature>
<accession>A0ABR0EFG0</accession>
<evidence type="ECO:0008006" key="9">
    <source>
        <dbReference type="Google" id="ProtNLM"/>
    </source>
</evidence>
<evidence type="ECO:0000256" key="3">
    <source>
        <dbReference type="ARBA" id="ARBA00022692"/>
    </source>
</evidence>
<comment type="subcellular location">
    <subcellularLocation>
        <location evidence="1">Membrane</location>
        <topology evidence="1">Multi-pass membrane protein</topology>
    </subcellularLocation>
</comment>
<dbReference type="PANTHER" id="PTHR45649">
    <property type="entry name" value="AMINO-ACID PERMEASE BAT1"/>
    <property type="match status" value="1"/>
</dbReference>
<dbReference type="PANTHER" id="PTHR45649:SF9">
    <property type="entry name" value="AMINO-ACID PERMEASE 2"/>
    <property type="match status" value="1"/>
</dbReference>
<dbReference type="Proteomes" id="UP001305779">
    <property type="component" value="Unassembled WGS sequence"/>
</dbReference>
<evidence type="ECO:0000313" key="7">
    <source>
        <dbReference type="EMBL" id="KAK4500252.1"/>
    </source>
</evidence>
<keyword evidence="2" id="KW-0813">Transport</keyword>
<keyword evidence="8" id="KW-1185">Reference proteome</keyword>
<dbReference type="Gene3D" id="1.20.1740.10">
    <property type="entry name" value="Amino acid/polyamine transporter I"/>
    <property type="match status" value="1"/>
</dbReference>
<sequence>MAEDLERPSSRTGLLERTHGINEAPINEADRDLANKFGYNPVFKREFGYLATVSFAISIGAVFPSVATTFIYPLQAGGSACIVWAWLISGAGCMCLALSVSELVSAYPTCGGLYYTVSRLAPKAYVPYIS</sequence>